<evidence type="ECO:0000313" key="2">
    <source>
        <dbReference type="Proteomes" id="UP000001999"/>
    </source>
</evidence>
<reference evidence="1 2" key="1">
    <citation type="submission" date="2007-04" db="EMBL/GenBank/DDBJ databases">
        <title>Isolation, characterization and complete nucleotide sequence of a novel temperate bacteriophage Min1, isolated from the nematode pathogen Microbacterium nematophilum.</title>
        <authorList>
            <person name="Akimkina T.V."/>
            <person name="Venien-Bryan C."/>
            <person name="Hodgkin J.A."/>
        </authorList>
    </citation>
    <scope>NUCLEOTIDE SEQUENCE [LARGE SCALE GENOMIC DNA]</scope>
</reference>
<evidence type="ECO:0000313" key="1">
    <source>
        <dbReference type="EMBL" id="ABR10473.1"/>
    </source>
</evidence>
<accession>A6N201</accession>
<sequence length="88" mass="9149">MAQTKPGQGRYKVVGHVAVVKVADGSERYLYRGATFDAAQVDADRVKHLLGVGLIQKLAEPSVAEKAAKEKAEADAKASAEKAAAGGK</sequence>
<dbReference type="RefSeq" id="YP_001294803.1">
    <property type="nucleotide sequence ID" value="NC_009603.1"/>
</dbReference>
<protein>
    <submittedName>
        <fullName evidence="1">Uncharacterized protein</fullName>
    </submittedName>
</protein>
<organism evidence="1 2">
    <name type="scientific">Microbacterium phage Min1</name>
    <dbReference type="NCBI Taxonomy" id="446529"/>
    <lineage>
        <taxon>Viruses</taxon>
        <taxon>Duplodnaviria</taxon>
        <taxon>Heunggongvirae</taxon>
        <taxon>Uroviricota</taxon>
        <taxon>Caudoviricetes</taxon>
        <taxon>Minunavirus</taxon>
        <taxon>Minunavirus Min1</taxon>
    </lineage>
</organism>
<keyword evidence="2" id="KW-1185">Reference proteome</keyword>
<dbReference type="GeneID" id="5309181"/>
<proteinExistence type="predicted"/>
<dbReference type="EMBL" id="EF579802">
    <property type="protein sequence ID" value="ABR10473.1"/>
    <property type="molecule type" value="Genomic_DNA"/>
</dbReference>
<dbReference type="Proteomes" id="UP000001999">
    <property type="component" value="Segment"/>
</dbReference>
<name>A6N201_9CAUD</name>
<dbReference type="KEGG" id="vg:5309181"/>